<dbReference type="Proteomes" id="UP001428817">
    <property type="component" value="Unassembled WGS sequence"/>
</dbReference>
<evidence type="ECO:0000313" key="2">
    <source>
        <dbReference type="EMBL" id="GAA5156666.1"/>
    </source>
</evidence>
<comment type="caution">
    <text evidence="2">The sequence shown here is derived from an EMBL/GenBank/DDBJ whole genome shotgun (WGS) entry which is preliminary data.</text>
</comment>
<reference evidence="3" key="1">
    <citation type="journal article" date="2019" name="Int. J. Syst. Evol. Microbiol.">
        <title>The Global Catalogue of Microorganisms (GCM) 10K type strain sequencing project: providing services to taxonomists for standard genome sequencing and annotation.</title>
        <authorList>
            <consortium name="The Broad Institute Genomics Platform"/>
            <consortium name="The Broad Institute Genome Sequencing Center for Infectious Disease"/>
            <person name="Wu L."/>
            <person name="Ma J."/>
        </authorList>
    </citation>
    <scope>NUCLEOTIDE SEQUENCE [LARGE SCALE GENOMIC DNA]</scope>
    <source>
        <strain evidence="3">JCM 18303</strain>
    </source>
</reference>
<organism evidence="2 3">
    <name type="scientific">Pseudonocardia eucalypti</name>
    <dbReference type="NCBI Taxonomy" id="648755"/>
    <lineage>
        <taxon>Bacteria</taxon>
        <taxon>Bacillati</taxon>
        <taxon>Actinomycetota</taxon>
        <taxon>Actinomycetes</taxon>
        <taxon>Pseudonocardiales</taxon>
        <taxon>Pseudonocardiaceae</taxon>
        <taxon>Pseudonocardia</taxon>
    </lineage>
</organism>
<protein>
    <submittedName>
        <fullName evidence="2">Uncharacterized protein</fullName>
    </submittedName>
</protein>
<dbReference type="EMBL" id="BAABJP010000015">
    <property type="protein sequence ID" value="GAA5156666.1"/>
    <property type="molecule type" value="Genomic_DNA"/>
</dbReference>
<gene>
    <name evidence="2" type="ORF">GCM10023321_32890</name>
</gene>
<sequence length="160" mass="15671">MWTRWVAVLGGAVVLGLGVGGCSEAAVSGPPSPVTAARPAQPGVTGGLVGAVTKLGLISQDSCQTGPAEQVYPDCDRFMAQLRSAVATVRDSAGGLPNAAEVKRTAAETLAGADAFDRDGCGSGPTGSASSGASSCVGNLARVRAGVTTLIAQTASVANR</sequence>
<evidence type="ECO:0000313" key="3">
    <source>
        <dbReference type="Proteomes" id="UP001428817"/>
    </source>
</evidence>
<feature type="compositionally biased region" description="Low complexity" evidence="1">
    <location>
        <begin position="126"/>
        <end position="135"/>
    </location>
</feature>
<feature type="region of interest" description="Disordered" evidence="1">
    <location>
        <begin position="115"/>
        <end position="135"/>
    </location>
</feature>
<name>A0ABP9Q476_9PSEU</name>
<accession>A0ABP9Q476</accession>
<evidence type="ECO:0000256" key="1">
    <source>
        <dbReference type="SAM" id="MobiDB-lite"/>
    </source>
</evidence>
<dbReference type="PROSITE" id="PS51257">
    <property type="entry name" value="PROKAR_LIPOPROTEIN"/>
    <property type="match status" value="1"/>
</dbReference>
<proteinExistence type="predicted"/>
<dbReference type="RefSeq" id="WP_185059645.1">
    <property type="nucleotide sequence ID" value="NZ_BAABJP010000015.1"/>
</dbReference>
<keyword evidence="3" id="KW-1185">Reference proteome</keyword>